<dbReference type="Pfam" id="PF00083">
    <property type="entry name" value="Sugar_tr"/>
    <property type="match status" value="1"/>
</dbReference>
<dbReference type="InterPro" id="IPR005828">
    <property type="entry name" value="MFS_sugar_transport-like"/>
</dbReference>
<feature type="transmembrane region" description="Helical" evidence="8">
    <location>
        <begin position="193"/>
        <end position="214"/>
    </location>
</feature>
<feature type="transmembrane region" description="Helical" evidence="8">
    <location>
        <begin position="40"/>
        <end position="61"/>
    </location>
</feature>
<proteinExistence type="predicted"/>
<keyword evidence="2" id="KW-0813">Transport</keyword>
<keyword evidence="10" id="KW-1185">Reference proteome</keyword>
<comment type="subcellular location">
    <subcellularLocation>
        <location evidence="1">Cell membrane</location>
        <topology evidence="1">Multi-pass membrane protein</topology>
    </subcellularLocation>
</comment>
<evidence type="ECO:0000256" key="1">
    <source>
        <dbReference type="ARBA" id="ARBA00004651"/>
    </source>
</evidence>
<keyword evidence="7 8" id="KW-0472">Membrane</keyword>
<evidence type="ECO:0000256" key="5">
    <source>
        <dbReference type="ARBA" id="ARBA00022692"/>
    </source>
</evidence>
<evidence type="ECO:0000256" key="6">
    <source>
        <dbReference type="ARBA" id="ARBA00022989"/>
    </source>
</evidence>
<feature type="transmembrane region" description="Helical" evidence="8">
    <location>
        <begin position="135"/>
        <end position="156"/>
    </location>
</feature>
<dbReference type="InterPro" id="IPR020846">
    <property type="entry name" value="MFS_dom"/>
</dbReference>
<sequence>MRFIRKQNSCFSYYIDTLASRIVITSPEMFKTLLQIWPQWVATLIAILLPISIGLAIGWTSPYLALLTNEESLFLITSEEASWIASLLPLGRLLGAVVGSLCVAYLDSKTSLLLTGVPLIGGWICIIFADSAVLLYTFRILSGMSMGMLFSCYPLYIGEISMPSIRGALVGLVINGLPLGTLLGNIMGPKMSMMYFGIISLVVTICYLGTFPFLPQSPHYFVRRGDMERARKAIQWYNRKTDTRSELENVELYVKSSSSVTVRERLKRIKEPKNRRSFQMIIILFIFMQLSGLNSIVFYMEIIVREAMVTSIAPSTVVIIISAAAIICGWIGAFAIDRYGRRILLAISTISVTIGILLLALHFWLLDYDYDPRNLEWLVILAFLVFTLLFMGVVPVPTTMLSELFQSDLKSLAGFVASVTSAIFAFIAAKTYQPLVDIMSEQYLFCAYAVLMVGCLIYSMVKVPETKGKTLQEIQDMMAIGNSGKTQKRNDDKA</sequence>
<dbReference type="SUPFAM" id="SSF103473">
    <property type="entry name" value="MFS general substrate transporter"/>
    <property type="match status" value="1"/>
</dbReference>
<feature type="transmembrane region" description="Helical" evidence="8">
    <location>
        <begin position="81"/>
        <end position="105"/>
    </location>
</feature>
<feature type="transmembrane region" description="Helical" evidence="8">
    <location>
        <begin position="168"/>
        <end position="187"/>
    </location>
</feature>
<evidence type="ECO:0000256" key="7">
    <source>
        <dbReference type="ARBA" id="ARBA00023136"/>
    </source>
</evidence>
<reference evidence="11 12" key="1">
    <citation type="submission" date="2025-04" db="UniProtKB">
        <authorList>
            <consortium name="RefSeq"/>
        </authorList>
    </citation>
    <scope>IDENTIFICATION</scope>
</reference>
<dbReference type="PROSITE" id="PS00217">
    <property type="entry name" value="SUGAR_TRANSPORT_2"/>
    <property type="match status" value="1"/>
</dbReference>
<feature type="transmembrane region" description="Helical" evidence="8">
    <location>
        <begin position="412"/>
        <end position="430"/>
    </location>
</feature>
<keyword evidence="5 8" id="KW-0812">Transmembrane</keyword>
<dbReference type="PROSITE" id="PS00216">
    <property type="entry name" value="SUGAR_TRANSPORT_1"/>
    <property type="match status" value="1"/>
</dbReference>
<evidence type="ECO:0000256" key="3">
    <source>
        <dbReference type="ARBA" id="ARBA00022475"/>
    </source>
</evidence>
<gene>
    <name evidence="11 12" type="primary">LOC106741989</name>
</gene>
<feature type="transmembrane region" description="Helical" evidence="8">
    <location>
        <begin position="277"/>
        <end position="300"/>
    </location>
</feature>
<dbReference type="Gene3D" id="1.20.1250.20">
    <property type="entry name" value="MFS general substrate transporter like domains"/>
    <property type="match status" value="1"/>
</dbReference>
<feature type="transmembrane region" description="Helical" evidence="8">
    <location>
        <begin position="312"/>
        <end position="336"/>
    </location>
</feature>
<feature type="transmembrane region" description="Helical" evidence="8">
    <location>
        <begin position="343"/>
        <end position="365"/>
    </location>
</feature>
<keyword evidence="4" id="KW-0762">Sugar transport</keyword>
<feature type="transmembrane region" description="Helical" evidence="8">
    <location>
        <begin position="442"/>
        <end position="461"/>
    </location>
</feature>
<dbReference type="InterPro" id="IPR036259">
    <property type="entry name" value="MFS_trans_sf"/>
</dbReference>
<dbReference type="RefSeq" id="XP_014469993.1">
    <property type="nucleotide sequence ID" value="XM_014614507.1"/>
</dbReference>
<dbReference type="OrthoDB" id="78824at2759"/>
<feature type="domain" description="Major facilitator superfamily (MFS) profile" evidence="9">
    <location>
        <begin position="38"/>
        <end position="467"/>
    </location>
</feature>
<evidence type="ECO:0000256" key="8">
    <source>
        <dbReference type="SAM" id="Phobius"/>
    </source>
</evidence>
<dbReference type="RefSeq" id="XP_014469994.1">
    <property type="nucleotide sequence ID" value="XM_014614508.1"/>
</dbReference>
<dbReference type="KEGG" id="dqu:106741989"/>
<evidence type="ECO:0000259" key="9">
    <source>
        <dbReference type="PROSITE" id="PS50850"/>
    </source>
</evidence>
<dbReference type="AlphaFoldDB" id="A0A6P3WWG4"/>
<dbReference type="GeneID" id="106741989"/>
<dbReference type="Proteomes" id="UP000515204">
    <property type="component" value="Unplaced"/>
</dbReference>
<organism evidence="10 12">
    <name type="scientific">Dinoponera quadriceps</name>
    <name type="common">South American ant</name>
    <dbReference type="NCBI Taxonomy" id="609295"/>
    <lineage>
        <taxon>Eukaryota</taxon>
        <taxon>Metazoa</taxon>
        <taxon>Ecdysozoa</taxon>
        <taxon>Arthropoda</taxon>
        <taxon>Hexapoda</taxon>
        <taxon>Insecta</taxon>
        <taxon>Pterygota</taxon>
        <taxon>Neoptera</taxon>
        <taxon>Endopterygota</taxon>
        <taxon>Hymenoptera</taxon>
        <taxon>Apocrita</taxon>
        <taxon>Aculeata</taxon>
        <taxon>Formicoidea</taxon>
        <taxon>Formicidae</taxon>
        <taxon>Ponerinae</taxon>
        <taxon>Ponerini</taxon>
        <taxon>Dinoponera</taxon>
    </lineage>
</organism>
<keyword evidence="6 8" id="KW-1133">Transmembrane helix</keyword>
<dbReference type="InterPro" id="IPR050549">
    <property type="entry name" value="MFS_Trehalose_Transporter"/>
</dbReference>
<dbReference type="GO" id="GO:0022857">
    <property type="term" value="F:transmembrane transporter activity"/>
    <property type="evidence" value="ECO:0007669"/>
    <property type="project" value="InterPro"/>
</dbReference>
<protein>
    <submittedName>
        <fullName evidence="11 12">Facilitated trehalose transporter Tret1-like isoform X1</fullName>
    </submittedName>
</protein>
<feature type="transmembrane region" description="Helical" evidence="8">
    <location>
        <begin position="112"/>
        <end position="129"/>
    </location>
</feature>
<name>A0A6P3WWG4_DINQU</name>
<dbReference type="PANTHER" id="PTHR48021:SF1">
    <property type="entry name" value="GH07001P-RELATED"/>
    <property type="match status" value="1"/>
</dbReference>
<evidence type="ECO:0000256" key="2">
    <source>
        <dbReference type="ARBA" id="ARBA00022448"/>
    </source>
</evidence>
<evidence type="ECO:0000313" key="12">
    <source>
        <dbReference type="RefSeq" id="XP_014469994.1"/>
    </source>
</evidence>
<evidence type="ECO:0000313" key="10">
    <source>
        <dbReference type="Proteomes" id="UP000515204"/>
    </source>
</evidence>
<dbReference type="InterPro" id="IPR005829">
    <property type="entry name" value="Sugar_transporter_CS"/>
</dbReference>
<keyword evidence="3" id="KW-1003">Cell membrane</keyword>
<feature type="transmembrane region" description="Helical" evidence="8">
    <location>
        <begin position="377"/>
        <end position="400"/>
    </location>
</feature>
<dbReference type="PROSITE" id="PS50850">
    <property type="entry name" value="MFS"/>
    <property type="match status" value="1"/>
</dbReference>
<dbReference type="PANTHER" id="PTHR48021">
    <property type="match status" value="1"/>
</dbReference>
<dbReference type="FunFam" id="1.20.1250.20:FF:000218">
    <property type="entry name" value="facilitated trehalose transporter Tret1"/>
    <property type="match status" value="1"/>
</dbReference>
<evidence type="ECO:0000256" key="4">
    <source>
        <dbReference type="ARBA" id="ARBA00022597"/>
    </source>
</evidence>
<accession>A0A6P3WWG4</accession>
<dbReference type="GO" id="GO:0005886">
    <property type="term" value="C:plasma membrane"/>
    <property type="evidence" value="ECO:0007669"/>
    <property type="project" value="UniProtKB-SubCell"/>
</dbReference>
<evidence type="ECO:0000313" key="11">
    <source>
        <dbReference type="RefSeq" id="XP_014469993.1"/>
    </source>
</evidence>